<feature type="transmembrane region" description="Helical" evidence="11">
    <location>
        <begin position="126"/>
        <end position="145"/>
    </location>
</feature>
<accession>A0A413RBM3</accession>
<dbReference type="GO" id="GO:0005886">
    <property type="term" value="C:plasma membrane"/>
    <property type="evidence" value="ECO:0007669"/>
    <property type="project" value="UniProtKB-SubCell"/>
</dbReference>
<dbReference type="Proteomes" id="UP000285740">
    <property type="component" value="Unassembled WGS sequence"/>
</dbReference>
<dbReference type="EMBL" id="QSFO01000001">
    <property type="protein sequence ID" value="RHA57304.1"/>
    <property type="molecule type" value="Genomic_DNA"/>
</dbReference>
<evidence type="ECO:0000256" key="5">
    <source>
        <dbReference type="ARBA" id="ARBA00022692"/>
    </source>
</evidence>
<evidence type="ECO:0000313" key="15">
    <source>
        <dbReference type="Proteomes" id="UP000284598"/>
    </source>
</evidence>
<dbReference type="AlphaFoldDB" id="A0A413RBM3"/>
<dbReference type="PRINTS" id="PR00123">
    <property type="entry name" value="ATPASEA"/>
</dbReference>
<dbReference type="CDD" id="cd00310">
    <property type="entry name" value="ATP-synt_Fo_a_6"/>
    <property type="match status" value="1"/>
</dbReference>
<dbReference type="GO" id="GO:0045259">
    <property type="term" value="C:proton-transporting ATP synthase complex"/>
    <property type="evidence" value="ECO:0007669"/>
    <property type="project" value="UniProtKB-KW"/>
</dbReference>
<gene>
    <name evidence="11" type="primary">atpB</name>
    <name evidence="14" type="ORF">DW918_08460</name>
    <name evidence="13" type="ORF">DW929_00245</name>
    <name evidence="12" type="ORF">DW944_02285</name>
</gene>
<evidence type="ECO:0000256" key="2">
    <source>
        <dbReference type="ARBA" id="ARBA00006810"/>
    </source>
</evidence>
<keyword evidence="9 11" id="KW-0472">Membrane</keyword>
<dbReference type="NCBIfam" id="NF004486">
    <property type="entry name" value="PRK05815.3-4"/>
    <property type="match status" value="1"/>
</dbReference>
<dbReference type="Proteomes" id="UP000284779">
    <property type="component" value="Unassembled WGS sequence"/>
</dbReference>
<name>A0A413RBM3_9FIRM</name>
<keyword evidence="3 11" id="KW-0813">Transport</keyword>
<feature type="transmembrane region" description="Helical" evidence="11">
    <location>
        <begin position="183"/>
        <end position="205"/>
    </location>
</feature>
<dbReference type="EMBL" id="QSFV01000029">
    <property type="protein sequence ID" value="RHA79269.1"/>
    <property type="molecule type" value="Genomic_DNA"/>
</dbReference>
<dbReference type="PANTHER" id="PTHR42823">
    <property type="entry name" value="ATP SYNTHASE SUBUNIT A, CHLOROPLASTIC"/>
    <property type="match status" value="1"/>
</dbReference>
<feature type="transmembrane region" description="Helical" evidence="11">
    <location>
        <begin position="97"/>
        <end position="119"/>
    </location>
</feature>
<keyword evidence="16" id="KW-1185">Reference proteome</keyword>
<evidence type="ECO:0000313" key="16">
    <source>
        <dbReference type="Proteomes" id="UP000284779"/>
    </source>
</evidence>
<evidence type="ECO:0000313" key="12">
    <source>
        <dbReference type="EMBL" id="RHA19995.1"/>
    </source>
</evidence>
<dbReference type="InterPro" id="IPR045082">
    <property type="entry name" value="ATP_syn_F0_a_bact/chloroplast"/>
</dbReference>
<keyword evidence="6 11" id="KW-0375">Hydrogen ion transport</keyword>
<feature type="transmembrane region" description="Helical" evidence="11">
    <location>
        <begin position="157"/>
        <end position="174"/>
    </location>
</feature>
<keyword evidence="7 11" id="KW-1133">Transmembrane helix</keyword>
<feature type="transmembrane region" description="Helical" evidence="11">
    <location>
        <begin position="211"/>
        <end position="233"/>
    </location>
</feature>
<sequence>MFNTKRGGSKMGNLSEELMAELNCETAFTIPIFGGIPVAESVVVTWIIMAVLIVAAFFLGRNLKVENVGKRQLVVETVIGGLRNFFYDMLGEAGKRYIPYMMTVGIYIAISNMIGLFGLKSPTKDVGVTGALALMSIILVEYAGIHQKGVKGFLKSFAEPIIIMLPMNILEVFIRPLSLCMRLFGNILGAFVIMELIKIVAPVLVPVPLSLYFDLFDGFIQAYVFVFLTSLFIKESIE</sequence>
<keyword evidence="10 11" id="KW-0066">ATP synthesis</keyword>
<comment type="caution">
    <text evidence="12">The sequence shown here is derived from an EMBL/GenBank/DDBJ whole genome shotgun (WGS) entry which is preliminary data.</text>
</comment>
<evidence type="ECO:0000313" key="17">
    <source>
        <dbReference type="Proteomes" id="UP000285740"/>
    </source>
</evidence>
<feature type="transmembrane region" description="Helical" evidence="11">
    <location>
        <begin position="43"/>
        <end position="61"/>
    </location>
</feature>
<evidence type="ECO:0000256" key="8">
    <source>
        <dbReference type="ARBA" id="ARBA00023065"/>
    </source>
</evidence>
<dbReference type="Pfam" id="PF00119">
    <property type="entry name" value="ATP-synt_A"/>
    <property type="match status" value="1"/>
</dbReference>
<organism evidence="12 16">
    <name type="scientific">Eubacterium ventriosum</name>
    <dbReference type="NCBI Taxonomy" id="39496"/>
    <lineage>
        <taxon>Bacteria</taxon>
        <taxon>Bacillati</taxon>
        <taxon>Bacillota</taxon>
        <taxon>Clostridia</taxon>
        <taxon>Eubacteriales</taxon>
        <taxon>Eubacteriaceae</taxon>
        <taxon>Eubacterium</taxon>
    </lineage>
</organism>
<protein>
    <recommendedName>
        <fullName evidence="11">ATP synthase subunit a</fullName>
    </recommendedName>
    <alternativeName>
        <fullName evidence="11">ATP synthase F0 sector subunit a</fullName>
    </alternativeName>
    <alternativeName>
        <fullName evidence="11">F-ATPase subunit 6</fullName>
    </alternativeName>
</protein>
<keyword evidence="11" id="KW-1003">Cell membrane</keyword>
<evidence type="ECO:0000256" key="11">
    <source>
        <dbReference type="HAMAP-Rule" id="MF_01393"/>
    </source>
</evidence>
<proteinExistence type="inferred from homology"/>
<evidence type="ECO:0000256" key="7">
    <source>
        <dbReference type="ARBA" id="ARBA00022989"/>
    </source>
</evidence>
<evidence type="ECO:0000256" key="9">
    <source>
        <dbReference type="ARBA" id="ARBA00023136"/>
    </source>
</evidence>
<dbReference type="InterPro" id="IPR000568">
    <property type="entry name" value="ATP_synth_F0_asu"/>
</dbReference>
<keyword evidence="4 11" id="KW-0138">CF(0)</keyword>
<keyword evidence="8 11" id="KW-0406">Ion transport</keyword>
<dbReference type="GO" id="GO:0046933">
    <property type="term" value="F:proton-transporting ATP synthase activity, rotational mechanism"/>
    <property type="evidence" value="ECO:0007669"/>
    <property type="project" value="UniProtKB-UniRule"/>
</dbReference>
<evidence type="ECO:0000313" key="14">
    <source>
        <dbReference type="EMBL" id="RHA79269.1"/>
    </source>
</evidence>
<evidence type="ECO:0000256" key="3">
    <source>
        <dbReference type="ARBA" id="ARBA00022448"/>
    </source>
</evidence>
<evidence type="ECO:0000313" key="13">
    <source>
        <dbReference type="EMBL" id="RHA57304.1"/>
    </source>
</evidence>
<dbReference type="GO" id="GO:0042777">
    <property type="term" value="P:proton motive force-driven plasma membrane ATP synthesis"/>
    <property type="evidence" value="ECO:0007669"/>
    <property type="project" value="TreeGrafter"/>
</dbReference>
<evidence type="ECO:0000256" key="4">
    <source>
        <dbReference type="ARBA" id="ARBA00022547"/>
    </source>
</evidence>
<evidence type="ECO:0000256" key="6">
    <source>
        <dbReference type="ARBA" id="ARBA00022781"/>
    </source>
</evidence>
<keyword evidence="5 11" id="KW-0812">Transmembrane</keyword>
<dbReference type="InterPro" id="IPR035908">
    <property type="entry name" value="F0_ATP_A_sf"/>
</dbReference>
<dbReference type="PANTHER" id="PTHR42823:SF3">
    <property type="entry name" value="ATP SYNTHASE SUBUNIT A, CHLOROPLASTIC"/>
    <property type="match status" value="1"/>
</dbReference>
<comment type="subcellular location">
    <subcellularLocation>
        <location evidence="11">Cell membrane</location>
        <topology evidence="11">Multi-pass membrane protein</topology>
    </subcellularLocation>
    <subcellularLocation>
        <location evidence="1">Membrane</location>
        <topology evidence="1">Multi-pass membrane protein</topology>
    </subcellularLocation>
</comment>
<evidence type="ECO:0000256" key="1">
    <source>
        <dbReference type="ARBA" id="ARBA00004141"/>
    </source>
</evidence>
<comment type="function">
    <text evidence="11">Key component of the proton channel; it plays a direct role in the translocation of protons across the membrane.</text>
</comment>
<dbReference type="Gene3D" id="1.20.120.220">
    <property type="entry name" value="ATP synthase, F0 complex, subunit A"/>
    <property type="match status" value="1"/>
</dbReference>
<comment type="similarity">
    <text evidence="2 11">Belongs to the ATPase A chain family.</text>
</comment>
<reference evidence="15 16" key="1">
    <citation type="submission" date="2018-08" db="EMBL/GenBank/DDBJ databases">
        <title>A genome reference for cultivated species of the human gut microbiota.</title>
        <authorList>
            <person name="Zou Y."/>
            <person name="Xue W."/>
            <person name="Luo G."/>
        </authorList>
    </citation>
    <scope>NUCLEOTIDE SEQUENCE [LARGE SCALE GENOMIC DNA]</scope>
    <source>
        <strain evidence="14 17">AM42-30</strain>
        <strain evidence="13 15">AM43-2</strain>
        <strain evidence="12 16">AM44-11BH</strain>
    </source>
</reference>
<dbReference type="SUPFAM" id="SSF81336">
    <property type="entry name" value="F1F0 ATP synthase subunit A"/>
    <property type="match status" value="1"/>
</dbReference>
<dbReference type="HAMAP" id="MF_01393">
    <property type="entry name" value="ATP_synth_a_bact"/>
    <property type="match status" value="1"/>
</dbReference>
<evidence type="ECO:0000256" key="10">
    <source>
        <dbReference type="ARBA" id="ARBA00023310"/>
    </source>
</evidence>
<dbReference type="Proteomes" id="UP000284598">
    <property type="component" value="Unassembled WGS sequence"/>
</dbReference>
<dbReference type="EMBL" id="QSFD01000002">
    <property type="protein sequence ID" value="RHA19995.1"/>
    <property type="molecule type" value="Genomic_DNA"/>
</dbReference>